<comment type="caution">
    <text evidence="5">The sequence shown here is derived from an EMBL/GenBank/DDBJ whole genome shotgun (WGS) entry which is preliminary data.</text>
</comment>
<keyword evidence="6" id="KW-1185">Reference proteome</keyword>
<dbReference type="Gene3D" id="3.40.1000.10">
    <property type="entry name" value="Mog1/PsbP, alpha/beta/alpha sandwich"/>
    <property type="match status" value="1"/>
</dbReference>
<evidence type="ECO:0000313" key="5">
    <source>
        <dbReference type="EMBL" id="KAK2187731.1"/>
    </source>
</evidence>
<keyword evidence="2" id="KW-0813">Transport</keyword>
<dbReference type="EMBL" id="JAODUO010000156">
    <property type="protein sequence ID" value="KAK2187731.1"/>
    <property type="molecule type" value="Genomic_DNA"/>
</dbReference>
<dbReference type="GO" id="GO:0031267">
    <property type="term" value="F:small GTPase binding"/>
    <property type="evidence" value="ECO:0007669"/>
    <property type="project" value="TreeGrafter"/>
</dbReference>
<evidence type="ECO:0008006" key="7">
    <source>
        <dbReference type="Google" id="ProtNLM"/>
    </source>
</evidence>
<organism evidence="5 6">
    <name type="scientific">Ridgeia piscesae</name>
    <name type="common">Tubeworm</name>
    <dbReference type="NCBI Taxonomy" id="27915"/>
    <lineage>
        <taxon>Eukaryota</taxon>
        <taxon>Metazoa</taxon>
        <taxon>Spiralia</taxon>
        <taxon>Lophotrochozoa</taxon>
        <taxon>Annelida</taxon>
        <taxon>Polychaeta</taxon>
        <taxon>Sedentaria</taxon>
        <taxon>Canalipalpata</taxon>
        <taxon>Sabellida</taxon>
        <taxon>Siboglinidae</taxon>
        <taxon>Ridgeia</taxon>
    </lineage>
</organism>
<dbReference type="PANTHER" id="PTHR15837">
    <property type="entry name" value="RAN GUANINE NUCLEOTIDE RELEASE FACTOR"/>
    <property type="match status" value="1"/>
</dbReference>
<evidence type="ECO:0000256" key="3">
    <source>
        <dbReference type="ARBA" id="ARBA00022927"/>
    </source>
</evidence>
<dbReference type="GO" id="GO:0017080">
    <property type="term" value="F:sodium channel regulator activity"/>
    <property type="evidence" value="ECO:0007669"/>
    <property type="project" value="TreeGrafter"/>
</dbReference>
<dbReference type="GO" id="GO:0005634">
    <property type="term" value="C:nucleus"/>
    <property type="evidence" value="ECO:0007669"/>
    <property type="project" value="TreeGrafter"/>
</dbReference>
<dbReference type="Pfam" id="PF04603">
    <property type="entry name" value="Mog1"/>
    <property type="match status" value="1"/>
</dbReference>
<reference evidence="5" key="1">
    <citation type="journal article" date="2023" name="Mol. Biol. Evol.">
        <title>Third-Generation Sequencing Reveals the Adaptive Role of the Epigenome in Three Deep-Sea Polychaetes.</title>
        <authorList>
            <person name="Perez M."/>
            <person name="Aroh O."/>
            <person name="Sun Y."/>
            <person name="Lan Y."/>
            <person name="Juniper S.K."/>
            <person name="Young C.R."/>
            <person name="Angers B."/>
            <person name="Qian P.Y."/>
        </authorList>
    </citation>
    <scope>NUCLEOTIDE SEQUENCE</scope>
    <source>
        <strain evidence="5">R07B-5</strain>
    </source>
</reference>
<dbReference type="PANTHER" id="PTHR15837:SF0">
    <property type="entry name" value="RAN GUANINE NUCLEOTIDE RELEASE FACTOR"/>
    <property type="match status" value="1"/>
</dbReference>
<protein>
    <recommendedName>
        <fullName evidence="7">Ran guanine nucleotide release factor</fullName>
    </recommendedName>
</protein>
<dbReference type="GO" id="GO:0044325">
    <property type="term" value="F:transmembrane transporter binding"/>
    <property type="evidence" value="ECO:0007669"/>
    <property type="project" value="TreeGrafter"/>
</dbReference>
<dbReference type="SUPFAM" id="SSF55724">
    <property type="entry name" value="Mog1p/PsbP-like"/>
    <property type="match status" value="1"/>
</dbReference>
<dbReference type="GO" id="GO:0042391">
    <property type="term" value="P:regulation of membrane potential"/>
    <property type="evidence" value="ECO:0007669"/>
    <property type="project" value="TreeGrafter"/>
</dbReference>
<evidence type="ECO:0000313" key="6">
    <source>
        <dbReference type="Proteomes" id="UP001209878"/>
    </source>
</evidence>
<proteinExistence type="inferred from homology"/>
<dbReference type="InterPro" id="IPR007681">
    <property type="entry name" value="Mog1"/>
</dbReference>
<gene>
    <name evidence="5" type="ORF">NP493_156g06046</name>
</gene>
<sequence length="183" mass="20427">MPVQQLFGGSMSISLPAFAVDVSTLRDIPDNQEVFVHSTTDQSIIVEILQYLDEADEQAVRSHFDSLATDNECDPNNYEVTSIDQLQNITMHQCQSAYSLAGTQRVSKFHESAENQVDVYMGLFRLPQHQADIVVTFNDPRTISPGSSSHSSTHEPTGDQRWTFEQFKESLASMNLLNPGLFG</sequence>
<keyword evidence="3" id="KW-0653">Protein transport</keyword>
<evidence type="ECO:0000256" key="1">
    <source>
        <dbReference type="ARBA" id="ARBA00010307"/>
    </source>
</evidence>
<name>A0AAD9UFR5_RIDPI</name>
<dbReference type="InterPro" id="IPR016123">
    <property type="entry name" value="Mog1/PsbP_a/b/a-sand"/>
</dbReference>
<dbReference type="Proteomes" id="UP001209878">
    <property type="component" value="Unassembled WGS sequence"/>
</dbReference>
<dbReference type="GO" id="GO:0005085">
    <property type="term" value="F:guanyl-nucleotide exchange factor activity"/>
    <property type="evidence" value="ECO:0007669"/>
    <property type="project" value="TreeGrafter"/>
</dbReference>
<accession>A0AAD9UFR5</accession>
<comment type="similarity">
    <text evidence="1">Belongs to the MOG1 family.</text>
</comment>
<evidence type="ECO:0000256" key="2">
    <source>
        <dbReference type="ARBA" id="ARBA00022448"/>
    </source>
</evidence>
<dbReference type="GO" id="GO:0006606">
    <property type="term" value="P:protein import into nucleus"/>
    <property type="evidence" value="ECO:0007669"/>
    <property type="project" value="TreeGrafter"/>
</dbReference>
<evidence type="ECO:0000256" key="4">
    <source>
        <dbReference type="SAM" id="MobiDB-lite"/>
    </source>
</evidence>
<feature type="region of interest" description="Disordered" evidence="4">
    <location>
        <begin position="140"/>
        <end position="159"/>
    </location>
</feature>
<dbReference type="AlphaFoldDB" id="A0AAD9UFR5"/>